<reference evidence="9 10" key="2">
    <citation type="submission" date="2018-11" db="EMBL/GenBank/DDBJ databases">
        <authorList>
            <consortium name="Pathogen Informatics"/>
        </authorList>
    </citation>
    <scope>NUCLEOTIDE SEQUENCE [LARGE SCALE GENOMIC DNA]</scope>
</reference>
<dbReference type="EC" id="3.1.3.16" evidence="6"/>
<comment type="subcellular location">
    <subcellularLocation>
        <location evidence="1 6">Nucleus</location>
    </subcellularLocation>
</comment>
<dbReference type="OrthoDB" id="10249888at2759"/>
<dbReference type="AlphaFoldDB" id="A0A0R3X3R4"/>
<evidence type="ECO:0000313" key="10">
    <source>
        <dbReference type="Proteomes" id="UP000274429"/>
    </source>
</evidence>
<evidence type="ECO:0000259" key="8">
    <source>
        <dbReference type="PROSITE" id="PS50969"/>
    </source>
</evidence>
<feature type="compositionally biased region" description="Low complexity" evidence="7">
    <location>
        <begin position="289"/>
        <end position="300"/>
    </location>
</feature>
<keyword evidence="3 6" id="KW-0539">Nucleus</keyword>
<gene>
    <name evidence="9" type="ORF">TTAC_LOCUS7986</name>
</gene>
<proteinExistence type="predicted"/>
<organism evidence="11">
    <name type="scientific">Hydatigena taeniaeformis</name>
    <name type="common">Feline tapeworm</name>
    <name type="synonym">Taenia taeniaeformis</name>
    <dbReference type="NCBI Taxonomy" id="6205"/>
    <lineage>
        <taxon>Eukaryota</taxon>
        <taxon>Metazoa</taxon>
        <taxon>Spiralia</taxon>
        <taxon>Lophotrochozoa</taxon>
        <taxon>Platyhelminthes</taxon>
        <taxon>Cestoda</taxon>
        <taxon>Eucestoda</taxon>
        <taxon>Cyclophyllidea</taxon>
        <taxon>Taeniidae</taxon>
        <taxon>Hydatigera</taxon>
    </lineage>
</organism>
<dbReference type="InterPro" id="IPR004274">
    <property type="entry name" value="FCP1_dom"/>
</dbReference>
<comment type="catalytic activity">
    <reaction evidence="4 6">
        <text>O-phospho-L-seryl-[protein] + H2O = L-seryl-[protein] + phosphate</text>
        <dbReference type="Rhea" id="RHEA:20629"/>
        <dbReference type="Rhea" id="RHEA-COMP:9863"/>
        <dbReference type="Rhea" id="RHEA-COMP:11604"/>
        <dbReference type="ChEBI" id="CHEBI:15377"/>
        <dbReference type="ChEBI" id="CHEBI:29999"/>
        <dbReference type="ChEBI" id="CHEBI:43474"/>
        <dbReference type="ChEBI" id="CHEBI:83421"/>
        <dbReference type="EC" id="3.1.3.16"/>
    </reaction>
</comment>
<dbReference type="InterPro" id="IPR011947">
    <property type="entry name" value="FCP1_euk"/>
</dbReference>
<keyword evidence="2 6" id="KW-0378">Hydrolase</keyword>
<dbReference type="Gene3D" id="3.40.50.1000">
    <property type="entry name" value="HAD superfamily/HAD-like"/>
    <property type="match status" value="1"/>
</dbReference>
<reference evidence="11" key="1">
    <citation type="submission" date="2017-02" db="UniProtKB">
        <authorList>
            <consortium name="WormBaseParasite"/>
        </authorList>
    </citation>
    <scope>IDENTIFICATION</scope>
</reference>
<dbReference type="GO" id="GO:0008420">
    <property type="term" value="F:RNA polymerase II CTD heptapeptide repeat phosphatase activity"/>
    <property type="evidence" value="ECO:0007669"/>
    <property type="project" value="UniProtKB-UniRule"/>
</dbReference>
<evidence type="ECO:0000256" key="3">
    <source>
        <dbReference type="ARBA" id="ARBA00023242"/>
    </source>
</evidence>
<evidence type="ECO:0000256" key="2">
    <source>
        <dbReference type="ARBA" id="ARBA00022801"/>
    </source>
</evidence>
<dbReference type="InterPro" id="IPR039189">
    <property type="entry name" value="Fcp1"/>
</dbReference>
<evidence type="ECO:0000313" key="11">
    <source>
        <dbReference type="WBParaSite" id="TTAC_0000800101-mRNA-1"/>
    </source>
</evidence>
<dbReference type="EMBL" id="UYWX01020428">
    <property type="protein sequence ID" value="VDM32467.1"/>
    <property type="molecule type" value="Genomic_DNA"/>
</dbReference>
<evidence type="ECO:0000256" key="6">
    <source>
        <dbReference type="RuleBase" id="RU366066"/>
    </source>
</evidence>
<dbReference type="CDD" id="cd07521">
    <property type="entry name" value="HAD_FCP1-like"/>
    <property type="match status" value="1"/>
</dbReference>
<protein>
    <recommendedName>
        <fullName evidence="6">RNA polymerase II subunit A C-terminal domain phosphatase</fullName>
        <ecNumber evidence="6">3.1.3.16</ecNumber>
    </recommendedName>
</protein>
<feature type="compositionally biased region" description="Basic and acidic residues" evidence="7">
    <location>
        <begin position="378"/>
        <end position="400"/>
    </location>
</feature>
<name>A0A0R3X3R4_HYDTA</name>
<comment type="catalytic activity">
    <reaction evidence="5 6">
        <text>O-phospho-L-threonyl-[protein] + H2O = L-threonyl-[protein] + phosphate</text>
        <dbReference type="Rhea" id="RHEA:47004"/>
        <dbReference type="Rhea" id="RHEA-COMP:11060"/>
        <dbReference type="Rhea" id="RHEA-COMP:11605"/>
        <dbReference type="ChEBI" id="CHEBI:15377"/>
        <dbReference type="ChEBI" id="CHEBI:30013"/>
        <dbReference type="ChEBI" id="CHEBI:43474"/>
        <dbReference type="ChEBI" id="CHEBI:61977"/>
        <dbReference type="EC" id="3.1.3.16"/>
    </reaction>
</comment>
<dbReference type="SUPFAM" id="SSF56784">
    <property type="entry name" value="HAD-like"/>
    <property type="match status" value="1"/>
</dbReference>
<dbReference type="InterPro" id="IPR036412">
    <property type="entry name" value="HAD-like_sf"/>
</dbReference>
<comment type="function">
    <text evidence="6">This promotes the activity of RNA polymerase II.</text>
</comment>
<dbReference type="PANTHER" id="PTHR23081">
    <property type="entry name" value="RNA POLYMERASE II CTD PHOSPHATASE"/>
    <property type="match status" value="1"/>
</dbReference>
<evidence type="ECO:0000313" key="9">
    <source>
        <dbReference type="EMBL" id="VDM32467.1"/>
    </source>
</evidence>
<feature type="region of interest" description="Disordered" evidence="7">
    <location>
        <begin position="267"/>
        <end position="405"/>
    </location>
</feature>
<accession>A0A0R3X3R4</accession>
<dbReference type="PROSITE" id="PS50969">
    <property type="entry name" value="FCP1"/>
    <property type="match status" value="1"/>
</dbReference>
<dbReference type="InterPro" id="IPR023214">
    <property type="entry name" value="HAD_sf"/>
</dbReference>
<sequence>MNVPDQIVKVPEYCESVKVVKVKVKKRQAVTPSTIVCTLEVPGHPKMNINGPGYGKVTMLCQEGCTLGPKEGGVCGERITEASASIPMVHMIPDLHVSESVAAEIALRDEESLLTARKLALLIDLDQTVLHTTTTPHAFRYRNVHRFNLAGCEMMYHTRFRPHLGKFLRRMVKRFQMHICTFGNRAYAHQLASILDPKRKYFCQRILSRDECFNPITKSANLRALFPRGVHLVCIIDDRGDVWDWSPNLIQVQPYRFFPEVGDINGPPGRPLSMMPMPDFRAFNPPSPTGTSTSTDTTNSSDEEGPSSSNMSKLGTIDIDTKSSDETIEPSLGHLISPPKKLEETVPSKVAGESSISVGHDAPLNSEKSNDSKCTNNEIERKPSVDSSRSVDEKETKSKFLAESSTTKSEVKVVEEVLDYPPLCESPPPPPLSPTQSIFEMSEEALDAFDSDYLLRLEEILTEIHRRYYRAYDKYMAEVKQRKAQNIPVEEGSRCDGYFTYSLFMHVLMVTFAFQFNDNSEYCRIRWAYLPRFIKLVLQDFFRNYLQLRPRLSGIPHVANVMSQMRARVLGPNTHITLSGLTPRHRPACDSLAGQIALGLGATLHNRLRLPKQPLAVCNRAIG</sequence>
<dbReference type="Proteomes" id="UP000274429">
    <property type="component" value="Unassembled WGS sequence"/>
</dbReference>
<dbReference type="Pfam" id="PF03031">
    <property type="entry name" value="NIF"/>
    <property type="match status" value="1"/>
</dbReference>
<keyword evidence="10" id="KW-1185">Reference proteome</keyword>
<dbReference type="STRING" id="6205.A0A0R3X3R4"/>
<dbReference type="NCBIfam" id="TIGR02250">
    <property type="entry name" value="FCP1_euk"/>
    <property type="match status" value="1"/>
</dbReference>
<evidence type="ECO:0000256" key="7">
    <source>
        <dbReference type="SAM" id="MobiDB-lite"/>
    </source>
</evidence>
<feature type="domain" description="FCP1 homology" evidence="8">
    <location>
        <begin position="114"/>
        <end position="278"/>
    </location>
</feature>
<evidence type="ECO:0000256" key="5">
    <source>
        <dbReference type="ARBA" id="ARBA00048336"/>
    </source>
</evidence>
<dbReference type="PANTHER" id="PTHR23081:SF36">
    <property type="entry name" value="RNA POLYMERASE II SUBUNIT A C-TERMINAL DOMAIN PHOSPHATASE"/>
    <property type="match status" value="1"/>
</dbReference>
<dbReference type="WBParaSite" id="TTAC_0000800101-mRNA-1">
    <property type="protein sequence ID" value="TTAC_0000800101-mRNA-1"/>
    <property type="gene ID" value="TTAC_0000800101"/>
</dbReference>
<evidence type="ECO:0000256" key="4">
    <source>
        <dbReference type="ARBA" id="ARBA00047761"/>
    </source>
</evidence>
<evidence type="ECO:0000256" key="1">
    <source>
        <dbReference type="ARBA" id="ARBA00004123"/>
    </source>
</evidence>
<dbReference type="GO" id="GO:0005634">
    <property type="term" value="C:nucleus"/>
    <property type="evidence" value="ECO:0007669"/>
    <property type="project" value="UniProtKB-SubCell"/>
</dbReference>
<dbReference type="SMART" id="SM00577">
    <property type="entry name" value="CPDc"/>
    <property type="match status" value="1"/>
</dbReference>